<accession>A0A4Y8WQM9</accession>
<dbReference type="STRING" id="1122973.GCA_000379925_00245"/>
<protein>
    <submittedName>
        <fullName evidence="1">Uncharacterized protein</fullName>
    </submittedName>
</protein>
<dbReference type="EMBL" id="SPNC01000088">
    <property type="protein sequence ID" value="TFH94762.1"/>
    <property type="molecule type" value="Genomic_DNA"/>
</dbReference>
<comment type="caution">
    <text evidence="1">The sequence shown here is derived from an EMBL/GenBank/DDBJ whole genome shotgun (WGS) entry which is preliminary data.</text>
</comment>
<sequence length="70" mass="8363">MRNNNSLDQLLTVVFMLLAVASIVLFFVVEDRTWFYRLGGIAVAVRLFQYIWRWVSNRKRRQKKASELDI</sequence>
<reference evidence="1 2" key="1">
    <citation type="submission" date="2019-03" db="EMBL/GenBank/DDBJ databases">
        <title>Porphyromonas levii Isolated from the Uterus of Dairy Cows.</title>
        <authorList>
            <person name="Francis A.M."/>
        </authorList>
    </citation>
    <scope>NUCLEOTIDE SEQUENCE [LARGE SCALE GENOMIC DNA]</scope>
    <source>
        <strain evidence="1 2">AF5678</strain>
    </source>
</reference>
<dbReference type="GeneID" id="66796563"/>
<evidence type="ECO:0000313" key="1">
    <source>
        <dbReference type="EMBL" id="TFH94762.1"/>
    </source>
</evidence>
<dbReference type="Proteomes" id="UP000297225">
    <property type="component" value="Unassembled WGS sequence"/>
</dbReference>
<keyword evidence="2" id="KW-1185">Reference proteome</keyword>
<organism evidence="1 2">
    <name type="scientific">Porphyromonas levii</name>
    <dbReference type="NCBI Taxonomy" id="28114"/>
    <lineage>
        <taxon>Bacteria</taxon>
        <taxon>Pseudomonadati</taxon>
        <taxon>Bacteroidota</taxon>
        <taxon>Bacteroidia</taxon>
        <taxon>Bacteroidales</taxon>
        <taxon>Porphyromonadaceae</taxon>
        <taxon>Porphyromonas</taxon>
    </lineage>
</organism>
<dbReference type="AlphaFoldDB" id="A0A4Y8WQM9"/>
<proteinExistence type="predicted"/>
<name>A0A4Y8WQM9_9PORP</name>
<dbReference type="RefSeq" id="WP_018357522.1">
    <property type="nucleotide sequence ID" value="NZ_CP197400.1"/>
</dbReference>
<evidence type="ECO:0000313" key="2">
    <source>
        <dbReference type="Proteomes" id="UP000297225"/>
    </source>
</evidence>
<gene>
    <name evidence="1" type="ORF">E4P47_06225</name>
</gene>
<dbReference type="OrthoDB" id="9853739at2"/>